<dbReference type="InterPro" id="IPR038941">
    <property type="entry name" value="At4g14100-like"/>
</dbReference>
<sequence>MACFGSATKVISFLAIILSSLTNSTISESTDPTPTPWPPQFHSIMIYNTSGTLQINSLWYDYPKGRNFNIIQRQLGDHVYDLEWNNGTSFIYTLDANKKCQTLKFDVGILTPDFLHGAHYLGQRKMDGFLCNVWEKVDFIWYYEDVVTKRPVHWTFYNGMEGHLMTFEVGAVLEDEKWQAPVYCFESGEQAEWNNGTKFVYTLDANKKCQTVKVGFGILTPDWLDGANYLGQRRMDGFLCNVWEKVDFIWYYEDVVTKRPVHWAFYTGMEGHLMTFEVGAVLEDAKWQAPVYCFESGEQADDSSQLNSVVDNSGPAEDLFKRKMLIQEF</sequence>
<keyword evidence="3" id="KW-1185">Reference proteome</keyword>
<evidence type="ECO:0000313" key="2">
    <source>
        <dbReference type="EMBL" id="RZC68666.1"/>
    </source>
</evidence>
<dbReference type="PANTHER" id="PTHR33880">
    <property type="entry name" value="EXPRESSED PROTEIN"/>
    <property type="match status" value="1"/>
</dbReference>
<gene>
    <name evidence="2" type="ORF">C5167_031900</name>
</gene>
<dbReference type="STRING" id="3469.A0A4Y7K769"/>
<reference evidence="2 3" key="1">
    <citation type="journal article" date="2018" name="Science">
        <title>The opium poppy genome and morphinan production.</title>
        <authorList>
            <person name="Guo L."/>
            <person name="Winzer T."/>
            <person name="Yang X."/>
            <person name="Li Y."/>
            <person name="Ning Z."/>
            <person name="He Z."/>
            <person name="Teodor R."/>
            <person name="Lu Y."/>
            <person name="Bowser T.A."/>
            <person name="Graham I.A."/>
            <person name="Ye K."/>
        </authorList>
    </citation>
    <scope>NUCLEOTIDE SEQUENCE [LARGE SCALE GENOMIC DNA]</scope>
    <source>
        <strain evidence="3">cv. HN1</strain>
        <tissue evidence="2">Leaves</tissue>
    </source>
</reference>
<evidence type="ECO:0000256" key="1">
    <source>
        <dbReference type="SAM" id="SignalP"/>
    </source>
</evidence>
<dbReference type="Gramene" id="RZC68666">
    <property type="protein sequence ID" value="RZC68666"/>
    <property type="gene ID" value="C5167_031900"/>
</dbReference>
<evidence type="ECO:0000313" key="3">
    <source>
        <dbReference type="Proteomes" id="UP000316621"/>
    </source>
</evidence>
<keyword evidence="1" id="KW-0732">Signal</keyword>
<accession>A0A4Y7K769</accession>
<name>A0A4Y7K769_PAPSO</name>
<protein>
    <submittedName>
        <fullName evidence="2">Uncharacterized protein</fullName>
    </submittedName>
</protein>
<proteinExistence type="predicted"/>
<dbReference type="Proteomes" id="UP000316621">
    <property type="component" value="Chromosome 7"/>
</dbReference>
<dbReference type="EMBL" id="CM010721">
    <property type="protein sequence ID" value="RZC68666.1"/>
    <property type="molecule type" value="Genomic_DNA"/>
</dbReference>
<feature type="signal peptide" evidence="1">
    <location>
        <begin position="1"/>
        <end position="27"/>
    </location>
</feature>
<dbReference type="AlphaFoldDB" id="A0A4Y7K769"/>
<feature type="chain" id="PRO_5021197039" evidence="1">
    <location>
        <begin position="28"/>
        <end position="329"/>
    </location>
</feature>
<organism evidence="2 3">
    <name type="scientific">Papaver somniferum</name>
    <name type="common">Opium poppy</name>
    <dbReference type="NCBI Taxonomy" id="3469"/>
    <lineage>
        <taxon>Eukaryota</taxon>
        <taxon>Viridiplantae</taxon>
        <taxon>Streptophyta</taxon>
        <taxon>Embryophyta</taxon>
        <taxon>Tracheophyta</taxon>
        <taxon>Spermatophyta</taxon>
        <taxon>Magnoliopsida</taxon>
        <taxon>Ranunculales</taxon>
        <taxon>Papaveraceae</taxon>
        <taxon>Papaveroideae</taxon>
        <taxon>Papaver</taxon>
    </lineage>
</organism>
<dbReference type="PANTHER" id="PTHR33880:SF19">
    <property type="entry name" value="EXPRESSED PROTEIN"/>
    <property type="match status" value="1"/>
</dbReference>